<reference evidence="6" key="1">
    <citation type="submission" date="2022-11" db="EMBL/GenBank/DDBJ databases">
        <authorList>
            <person name="Petersen C."/>
        </authorList>
    </citation>
    <scope>NUCLEOTIDE SEQUENCE</scope>
    <source>
        <strain evidence="6">IBT 30069</strain>
    </source>
</reference>
<dbReference type="OrthoDB" id="7344096at2759"/>
<feature type="compositionally biased region" description="Polar residues" evidence="5">
    <location>
        <begin position="112"/>
        <end position="123"/>
    </location>
</feature>
<comment type="subcellular location">
    <subcellularLocation>
        <location evidence="2">Cytoplasm</location>
    </subcellularLocation>
    <subcellularLocation>
        <location evidence="1">Nucleus</location>
    </subcellularLocation>
</comment>
<reference evidence="6" key="2">
    <citation type="journal article" date="2023" name="IMA Fungus">
        <title>Comparative genomic study of the Penicillium genus elucidates a diverse pangenome and 15 lateral gene transfer events.</title>
        <authorList>
            <person name="Petersen C."/>
            <person name="Sorensen T."/>
            <person name="Nielsen M.R."/>
            <person name="Sondergaard T.E."/>
            <person name="Sorensen J.L."/>
            <person name="Fitzpatrick D.A."/>
            <person name="Frisvad J.C."/>
            <person name="Nielsen K.L."/>
        </authorList>
    </citation>
    <scope>NUCLEOTIDE SEQUENCE</scope>
    <source>
        <strain evidence="6">IBT 30069</strain>
    </source>
</reference>
<evidence type="ECO:0008006" key="8">
    <source>
        <dbReference type="Google" id="ProtNLM"/>
    </source>
</evidence>
<feature type="compositionally biased region" description="Low complexity" evidence="5">
    <location>
        <begin position="258"/>
        <end position="277"/>
    </location>
</feature>
<accession>A0A9W9KPL2</accession>
<name>A0A9W9KPL2_9EURO</name>
<evidence type="ECO:0000256" key="2">
    <source>
        <dbReference type="ARBA" id="ARBA00004496"/>
    </source>
</evidence>
<dbReference type="InterPro" id="IPR044159">
    <property type="entry name" value="IQM"/>
</dbReference>
<evidence type="ECO:0000256" key="1">
    <source>
        <dbReference type="ARBA" id="ARBA00004123"/>
    </source>
</evidence>
<dbReference type="PANTHER" id="PTHR31250">
    <property type="entry name" value="IQ DOMAIN-CONTAINING PROTEIN IQM3"/>
    <property type="match status" value="1"/>
</dbReference>
<dbReference type="EMBL" id="JAPQKH010000002">
    <property type="protein sequence ID" value="KAJ5113191.1"/>
    <property type="molecule type" value="Genomic_DNA"/>
</dbReference>
<evidence type="ECO:0000313" key="7">
    <source>
        <dbReference type="Proteomes" id="UP001149165"/>
    </source>
</evidence>
<evidence type="ECO:0000256" key="3">
    <source>
        <dbReference type="ARBA" id="ARBA00022490"/>
    </source>
</evidence>
<dbReference type="Proteomes" id="UP001149165">
    <property type="component" value="Unassembled WGS sequence"/>
</dbReference>
<keyword evidence="4" id="KW-0539">Nucleus</keyword>
<dbReference type="GO" id="GO:0005737">
    <property type="term" value="C:cytoplasm"/>
    <property type="evidence" value="ECO:0007669"/>
    <property type="project" value="UniProtKB-SubCell"/>
</dbReference>
<gene>
    <name evidence="6" type="ORF">N7456_001725</name>
</gene>
<keyword evidence="3" id="KW-0963">Cytoplasm</keyword>
<evidence type="ECO:0000256" key="4">
    <source>
        <dbReference type="ARBA" id="ARBA00023242"/>
    </source>
</evidence>
<feature type="compositionally biased region" description="Acidic residues" evidence="5">
    <location>
        <begin position="62"/>
        <end position="78"/>
    </location>
</feature>
<evidence type="ECO:0000256" key="5">
    <source>
        <dbReference type="SAM" id="MobiDB-lite"/>
    </source>
</evidence>
<sequence length="447" mass="50936">MGTQIMSDVTAYKGREEGAARTIQRIYRGHRTRREIHGCSVAASTRNLQVGGTESKPKVNDNDNDYEFENDENEPPDDDANRNKSPAHQNWQRAVSVAIRAGRDDNRVIDSASHSEQLPTKSPETIPGGTPKTMDLQYFLEMVDIKHRHGSNLRAYHNVWKNSPSNQNFFYWLDYGDGKEVDLPERPREKLEKEQVRYLSPAERLKYMVTIDEEGLFRWVKNNELVETDRNKFKDSIHGVVHMEDKTPKFQGNSTTGNSIPEFESSSSESTPKNTISPRSSEEGQLFTEQDYELGKAVKKFSRIKPEAIYDHFASTVSVKDGMWIFVADTSFRIYIGIKEPGAFQHSSFLRGGRIAAAGMLKIRHGKLRSLAPLSGHYRPHLANFRAFHHSLQDRGVDLSRVSISKSYAILAGIEGYTLTKRKLTEKIEGAKQKIHPIRRQEETIQK</sequence>
<dbReference type="PANTHER" id="PTHR31250:SF27">
    <property type="entry name" value="IQ DOMAIN-CONTAINING PROTEIN IQM5"/>
    <property type="match status" value="1"/>
</dbReference>
<organism evidence="6 7">
    <name type="scientific">Penicillium angulare</name>
    <dbReference type="NCBI Taxonomy" id="116970"/>
    <lineage>
        <taxon>Eukaryota</taxon>
        <taxon>Fungi</taxon>
        <taxon>Dikarya</taxon>
        <taxon>Ascomycota</taxon>
        <taxon>Pezizomycotina</taxon>
        <taxon>Eurotiomycetes</taxon>
        <taxon>Eurotiomycetidae</taxon>
        <taxon>Eurotiales</taxon>
        <taxon>Aspergillaceae</taxon>
        <taxon>Penicillium</taxon>
    </lineage>
</organism>
<feature type="region of interest" description="Disordered" evidence="5">
    <location>
        <begin position="46"/>
        <end position="91"/>
    </location>
</feature>
<dbReference type="GO" id="GO:0005634">
    <property type="term" value="C:nucleus"/>
    <property type="evidence" value="ECO:0007669"/>
    <property type="project" value="UniProtKB-SubCell"/>
</dbReference>
<keyword evidence="7" id="KW-1185">Reference proteome</keyword>
<feature type="region of interest" description="Disordered" evidence="5">
    <location>
        <begin position="244"/>
        <end position="285"/>
    </location>
</feature>
<proteinExistence type="predicted"/>
<evidence type="ECO:0000313" key="6">
    <source>
        <dbReference type="EMBL" id="KAJ5113191.1"/>
    </source>
</evidence>
<dbReference type="PROSITE" id="PS50096">
    <property type="entry name" value="IQ"/>
    <property type="match status" value="1"/>
</dbReference>
<dbReference type="AlphaFoldDB" id="A0A9W9KPL2"/>
<feature type="region of interest" description="Disordered" evidence="5">
    <location>
        <begin position="110"/>
        <end position="130"/>
    </location>
</feature>
<comment type="caution">
    <text evidence="6">The sequence shown here is derived from an EMBL/GenBank/DDBJ whole genome shotgun (WGS) entry which is preliminary data.</text>
</comment>
<protein>
    <recommendedName>
        <fullName evidence="8">IQ motif, EF-hand binding site</fullName>
    </recommendedName>
</protein>